<dbReference type="AlphaFoldDB" id="A0A964E369"/>
<dbReference type="InterPro" id="IPR023346">
    <property type="entry name" value="Lysozyme-like_dom_sf"/>
</dbReference>
<evidence type="ECO:0000313" key="2">
    <source>
        <dbReference type="EMBL" id="MCB8880141.1"/>
    </source>
</evidence>
<comment type="caution">
    <text evidence="2">The sequence shown here is derived from an EMBL/GenBank/DDBJ whole genome shotgun (WGS) entry which is preliminary data.</text>
</comment>
<proteinExistence type="predicted"/>
<evidence type="ECO:0000313" key="3">
    <source>
        <dbReference type="Proteomes" id="UP000721844"/>
    </source>
</evidence>
<sequence>MSITLTLFFNSIRGPLFSGALGVDQVSGINAILSAWESILPNTDERWLSYVLATTYHETNKMMKPIREYGLGRGRTYGIADPITHQIYYGRGFPQLTWKINYRKMGEKLGIDMVSNPDLMLSPAVSAKVMLIGMRDGDFTGKSLADYFNGEESDPVNARRIINGTDCAAQIAGYYSHFLAALDAATPISQVIT</sequence>
<feature type="domain" description="Glycoside hydrolase family 19 catalytic" evidence="1">
    <location>
        <begin position="86"/>
        <end position="125"/>
    </location>
</feature>
<protein>
    <recommendedName>
        <fullName evidence="1">Glycoside hydrolase family 19 catalytic domain-containing protein</fullName>
    </recommendedName>
</protein>
<dbReference type="InterPro" id="IPR000726">
    <property type="entry name" value="Glyco_hydro_19_cat"/>
</dbReference>
<accession>A0A964E369</accession>
<dbReference type="EMBL" id="JAESVA010000002">
    <property type="protein sequence ID" value="MCB8880141.1"/>
    <property type="molecule type" value="Genomic_DNA"/>
</dbReference>
<dbReference type="GO" id="GO:0006032">
    <property type="term" value="P:chitin catabolic process"/>
    <property type="evidence" value="ECO:0007669"/>
    <property type="project" value="InterPro"/>
</dbReference>
<dbReference type="GO" id="GO:0004568">
    <property type="term" value="F:chitinase activity"/>
    <property type="evidence" value="ECO:0007669"/>
    <property type="project" value="InterPro"/>
</dbReference>
<dbReference type="Pfam" id="PF00182">
    <property type="entry name" value="Glyco_hydro_19"/>
    <property type="match status" value="1"/>
</dbReference>
<gene>
    <name evidence="2" type="ORF">ACELLULO517_07830</name>
</gene>
<organism evidence="2 3">
    <name type="scientific">Acidisoma cellulosilyticum</name>
    <dbReference type="NCBI Taxonomy" id="2802395"/>
    <lineage>
        <taxon>Bacteria</taxon>
        <taxon>Pseudomonadati</taxon>
        <taxon>Pseudomonadota</taxon>
        <taxon>Alphaproteobacteria</taxon>
        <taxon>Acetobacterales</taxon>
        <taxon>Acidocellaceae</taxon>
        <taxon>Acidisoma</taxon>
    </lineage>
</organism>
<dbReference type="SUPFAM" id="SSF53955">
    <property type="entry name" value="Lysozyme-like"/>
    <property type="match status" value="1"/>
</dbReference>
<dbReference type="Proteomes" id="UP000721844">
    <property type="component" value="Unassembled WGS sequence"/>
</dbReference>
<reference evidence="2 3" key="1">
    <citation type="journal article" date="2021" name="Microorganisms">
        <title>Acidisoma silvae sp. nov. and Acidisomacellulosilytica sp. nov., Two Acidophilic Bacteria Isolated from Decaying Wood, Hydrolyzing Cellulose and Producing Poly-3-hydroxybutyrate.</title>
        <authorList>
            <person name="Mieszkin S."/>
            <person name="Pouder E."/>
            <person name="Uroz S."/>
            <person name="Simon-Colin C."/>
            <person name="Alain K."/>
        </authorList>
    </citation>
    <scope>NUCLEOTIDE SEQUENCE [LARGE SCALE GENOMIC DNA]</scope>
    <source>
        <strain evidence="2 3">HW T5.17</strain>
    </source>
</reference>
<evidence type="ECO:0000259" key="1">
    <source>
        <dbReference type="Pfam" id="PF00182"/>
    </source>
</evidence>
<dbReference type="Gene3D" id="1.10.530.10">
    <property type="match status" value="1"/>
</dbReference>
<dbReference type="GO" id="GO:0016998">
    <property type="term" value="P:cell wall macromolecule catabolic process"/>
    <property type="evidence" value="ECO:0007669"/>
    <property type="project" value="InterPro"/>
</dbReference>
<keyword evidence="3" id="KW-1185">Reference proteome</keyword>
<dbReference type="RefSeq" id="WP_227306747.1">
    <property type="nucleotide sequence ID" value="NZ_JAESVA010000002.1"/>
</dbReference>
<name>A0A964E369_9PROT</name>